<protein>
    <submittedName>
        <fullName evidence="5">GntR family transcriptional regulator</fullName>
    </submittedName>
</protein>
<dbReference type="Gene3D" id="1.20.120.530">
    <property type="entry name" value="GntR ligand-binding domain-like"/>
    <property type="match status" value="1"/>
</dbReference>
<keyword evidence="2" id="KW-0238">DNA-binding</keyword>
<evidence type="ECO:0000256" key="2">
    <source>
        <dbReference type="ARBA" id="ARBA00023125"/>
    </source>
</evidence>
<gene>
    <name evidence="5" type="ORF">M8523_13705</name>
</gene>
<reference evidence="5" key="1">
    <citation type="submission" date="2022-05" db="EMBL/GenBank/DDBJ databases">
        <authorList>
            <person name="Pankratov T."/>
        </authorList>
    </citation>
    <scope>NUCLEOTIDE SEQUENCE</scope>
    <source>
        <strain evidence="5">BP6-180914</strain>
    </source>
</reference>
<dbReference type="SUPFAM" id="SSF46785">
    <property type="entry name" value="Winged helix' DNA-binding domain"/>
    <property type="match status" value="1"/>
</dbReference>
<dbReference type="GO" id="GO:0003700">
    <property type="term" value="F:DNA-binding transcription factor activity"/>
    <property type="evidence" value="ECO:0007669"/>
    <property type="project" value="InterPro"/>
</dbReference>
<feature type="domain" description="HTH gntR-type" evidence="4">
    <location>
        <begin position="8"/>
        <end position="75"/>
    </location>
</feature>
<dbReference type="Pfam" id="PF00392">
    <property type="entry name" value="GntR"/>
    <property type="match status" value="1"/>
</dbReference>
<dbReference type="CDD" id="cd07377">
    <property type="entry name" value="WHTH_GntR"/>
    <property type="match status" value="1"/>
</dbReference>
<dbReference type="SMART" id="SM00895">
    <property type="entry name" value="FCD"/>
    <property type="match status" value="1"/>
</dbReference>
<dbReference type="PANTHER" id="PTHR43537:SF49">
    <property type="entry name" value="TRANSCRIPTIONAL REGULATORY PROTEIN"/>
    <property type="match status" value="1"/>
</dbReference>
<dbReference type="PANTHER" id="PTHR43537">
    <property type="entry name" value="TRANSCRIPTIONAL REGULATOR, GNTR FAMILY"/>
    <property type="match status" value="1"/>
</dbReference>
<dbReference type="InterPro" id="IPR036390">
    <property type="entry name" value="WH_DNA-bd_sf"/>
</dbReference>
<dbReference type="SMART" id="SM00345">
    <property type="entry name" value="HTH_GNTR"/>
    <property type="match status" value="1"/>
</dbReference>
<comment type="caution">
    <text evidence="5">The sequence shown here is derived from an EMBL/GenBank/DDBJ whole genome shotgun (WGS) entry which is preliminary data.</text>
</comment>
<keyword evidence="1" id="KW-0805">Transcription regulation</keyword>
<evidence type="ECO:0000259" key="4">
    <source>
        <dbReference type="PROSITE" id="PS50949"/>
    </source>
</evidence>
<dbReference type="InterPro" id="IPR000524">
    <property type="entry name" value="Tscrpt_reg_HTH_GntR"/>
</dbReference>
<dbReference type="AlphaFoldDB" id="A0AA42CJ51"/>
<dbReference type="RefSeq" id="WP_282585444.1">
    <property type="nucleotide sequence ID" value="NZ_JAMOIM010000008.1"/>
</dbReference>
<keyword evidence="3" id="KW-0804">Transcription</keyword>
<sequence length="234" mass="25897">MPRANGKLTKTQEIYNAIAADIARCTLQPGASLDETVIARLYQTSRTPVREALRQLETAGLVEARPHRGARVADISERQLDETFAVMAELEALCARWASFAMTSAERVELQSIHDSAAPLVQNGDREAYIEANDRFHSAIYAGAHNACLSDLTRGIRQRVAPFRRAQFDKPERLAKSHAEHGRVVHAIQRANGAMAYMEMRAHIVVVRTAAEDVAQGDGHAPILQPRRKKLDQG</sequence>
<evidence type="ECO:0000256" key="3">
    <source>
        <dbReference type="ARBA" id="ARBA00023163"/>
    </source>
</evidence>
<accession>A0AA42CJ51</accession>
<dbReference type="Proteomes" id="UP001165667">
    <property type="component" value="Unassembled WGS sequence"/>
</dbReference>
<evidence type="ECO:0000313" key="5">
    <source>
        <dbReference type="EMBL" id="MCW6509079.1"/>
    </source>
</evidence>
<dbReference type="Gene3D" id="1.10.10.10">
    <property type="entry name" value="Winged helix-like DNA-binding domain superfamily/Winged helix DNA-binding domain"/>
    <property type="match status" value="1"/>
</dbReference>
<evidence type="ECO:0000313" key="6">
    <source>
        <dbReference type="Proteomes" id="UP001165667"/>
    </source>
</evidence>
<dbReference type="InterPro" id="IPR011711">
    <property type="entry name" value="GntR_C"/>
</dbReference>
<dbReference type="InterPro" id="IPR008920">
    <property type="entry name" value="TF_FadR/GntR_C"/>
</dbReference>
<dbReference type="EMBL" id="JAMOIM010000008">
    <property type="protein sequence ID" value="MCW6509079.1"/>
    <property type="molecule type" value="Genomic_DNA"/>
</dbReference>
<name>A0AA42CJ51_9HYPH</name>
<dbReference type="InterPro" id="IPR036388">
    <property type="entry name" value="WH-like_DNA-bd_sf"/>
</dbReference>
<keyword evidence="6" id="KW-1185">Reference proteome</keyword>
<dbReference type="Pfam" id="PF07729">
    <property type="entry name" value="FCD"/>
    <property type="match status" value="1"/>
</dbReference>
<dbReference type="GO" id="GO:0003677">
    <property type="term" value="F:DNA binding"/>
    <property type="evidence" value="ECO:0007669"/>
    <property type="project" value="UniProtKB-KW"/>
</dbReference>
<proteinExistence type="predicted"/>
<dbReference type="PROSITE" id="PS50949">
    <property type="entry name" value="HTH_GNTR"/>
    <property type="match status" value="1"/>
</dbReference>
<dbReference type="SUPFAM" id="SSF48008">
    <property type="entry name" value="GntR ligand-binding domain-like"/>
    <property type="match status" value="1"/>
</dbReference>
<evidence type="ECO:0000256" key="1">
    <source>
        <dbReference type="ARBA" id="ARBA00023015"/>
    </source>
</evidence>
<organism evidence="5 6">
    <name type="scientific">Lichenifustis flavocetrariae</name>
    <dbReference type="NCBI Taxonomy" id="2949735"/>
    <lineage>
        <taxon>Bacteria</taxon>
        <taxon>Pseudomonadati</taxon>
        <taxon>Pseudomonadota</taxon>
        <taxon>Alphaproteobacteria</taxon>
        <taxon>Hyphomicrobiales</taxon>
        <taxon>Lichenihabitantaceae</taxon>
        <taxon>Lichenifustis</taxon>
    </lineage>
</organism>